<feature type="region of interest" description="Disordered" evidence="1">
    <location>
        <begin position="1"/>
        <end position="59"/>
    </location>
</feature>
<dbReference type="AlphaFoldDB" id="A0A9N8DX16"/>
<gene>
    <name evidence="2" type="ORF">SEMRO_310_G114150.1</name>
</gene>
<organism evidence="2 3">
    <name type="scientific">Seminavis robusta</name>
    <dbReference type="NCBI Taxonomy" id="568900"/>
    <lineage>
        <taxon>Eukaryota</taxon>
        <taxon>Sar</taxon>
        <taxon>Stramenopiles</taxon>
        <taxon>Ochrophyta</taxon>
        <taxon>Bacillariophyta</taxon>
        <taxon>Bacillariophyceae</taxon>
        <taxon>Bacillariophycidae</taxon>
        <taxon>Naviculales</taxon>
        <taxon>Naviculaceae</taxon>
        <taxon>Seminavis</taxon>
    </lineage>
</organism>
<feature type="compositionally biased region" description="Polar residues" evidence="1">
    <location>
        <begin position="1"/>
        <end position="14"/>
    </location>
</feature>
<feature type="compositionally biased region" description="Polar residues" evidence="1">
    <location>
        <begin position="161"/>
        <end position="180"/>
    </location>
</feature>
<dbReference type="EMBL" id="CAICTM010000309">
    <property type="protein sequence ID" value="CAB9507544.1"/>
    <property type="molecule type" value="Genomic_DNA"/>
</dbReference>
<feature type="compositionally biased region" description="Low complexity" evidence="1">
    <location>
        <begin position="28"/>
        <end position="45"/>
    </location>
</feature>
<evidence type="ECO:0000313" key="3">
    <source>
        <dbReference type="Proteomes" id="UP001153069"/>
    </source>
</evidence>
<dbReference type="Proteomes" id="UP001153069">
    <property type="component" value="Unassembled WGS sequence"/>
</dbReference>
<evidence type="ECO:0000313" key="2">
    <source>
        <dbReference type="EMBL" id="CAB9507544.1"/>
    </source>
</evidence>
<keyword evidence="3" id="KW-1185">Reference proteome</keyword>
<accession>A0A9N8DX16</accession>
<evidence type="ECO:0000256" key="1">
    <source>
        <dbReference type="SAM" id="MobiDB-lite"/>
    </source>
</evidence>
<proteinExistence type="predicted"/>
<comment type="caution">
    <text evidence="2">The sequence shown here is derived from an EMBL/GenBank/DDBJ whole genome shotgun (WGS) entry which is preliminary data.</text>
</comment>
<protein>
    <submittedName>
        <fullName evidence="2">Uncharacterized protein</fullName>
    </submittedName>
</protein>
<feature type="region of interest" description="Disordered" evidence="1">
    <location>
        <begin position="120"/>
        <end position="193"/>
    </location>
</feature>
<name>A0A9N8DX16_9STRA</name>
<sequence length="193" mass="21655">MAQQTFPMESSSLKQHAMKGMTMKRNTSESTMSSSSSNNVRNRATMIRQKHANSQELKTRIRSYRRVSIESDDKGLHDDAEAVRKSLQTLEEVMNAMNARTSSGSGLRKAVSIGSMAVLHQSQSSNSISNSKPSSSKSIERRRVEGSSRFLPPSHWLLTPDKNTTWTSTWIPRPNATQPFPSKRRRTQQCSPT</sequence>
<feature type="compositionally biased region" description="Low complexity" evidence="1">
    <location>
        <begin position="121"/>
        <end position="137"/>
    </location>
</feature>
<reference evidence="2" key="1">
    <citation type="submission" date="2020-06" db="EMBL/GenBank/DDBJ databases">
        <authorList>
            <consortium name="Plant Systems Biology data submission"/>
        </authorList>
    </citation>
    <scope>NUCLEOTIDE SEQUENCE</scope>
    <source>
        <strain evidence="2">D6</strain>
    </source>
</reference>